<dbReference type="RefSeq" id="WP_305170815.1">
    <property type="nucleotide sequence ID" value="NZ_JAUUUU010000005.1"/>
</dbReference>
<keyword evidence="6" id="KW-0653">Protein transport</keyword>
<evidence type="ECO:0000256" key="4">
    <source>
        <dbReference type="ARBA" id="ARBA00022989"/>
    </source>
</evidence>
<evidence type="ECO:0000256" key="1">
    <source>
        <dbReference type="ARBA" id="ARBA00004651"/>
    </source>
</evidence>
<feature type="transmembrane region" description="Helical" evidence="7">
    <location>
        <begin position="6"/>
        <end position="27"/>
    </location>
</feature>
<evidence type="ECO:0000256" key="3">
    <source>
        <dbReference type="ARBA" id="ARBA00022692"/>
    </source>
</evidence>
<keyword evidence="5 7" id="KW-0472">Membrane</keyword>
<dbReference type="GO" id="GO:0017038">
    <property type="term" value="P:protein import"/>
    <property type="evidence" value="ECO:0007669"/>
    <property type="project" value="TreeGrafter"/>
</dbReference>
<reference evidence="9" key="2">
    <citation type="submission" date="2023-08" db="EMBL/GenBank/DDBJ databases">
        <authorList>
            <person name="Luo J."/>
        </authorList>
    </citation>
    <scope>NUCLEOTIDE SEQUENCE</scope>
    <source>
        <strain evidence="9">DSM 25064</strain>
    </source>
</reference>
<dbReference type="Proteomes" id="UP001178354">
    <property type="component" value="Unassembled WGS sequence"/>
</dbReference>
<evidence type="ECO:0000313" key="10">
    <source>
        <dbReference type="Proteomes" id="UP001178354"/>
    </source>
</evidence>
<sequence length="211" mass="22662">MYELIIAGGWLMLPIILSSIVVIAIAFERYWTLRPAKVVPPTLLGQVWHWLKQNQLTKENIHQLRSSSPLGTILAAGISNSAHGREVMKDSVEEAAAQVIHELEKNLAPLGTIAAIAPLLGLLGTVIGMIKVFTAIMIEGTGNAGVLAGGISEALITTAAGLTVAIPALVFHRFFERRVDSLVVEMEDQAVKLVDALHGDRVFRTEEGANG</sequence>
<comment type="similarity">
    <text evidence="6">Belongs to the exbB/tolQ family.</text>
</comment>
<accession>A0AAW8B3K5</accession>
<comment type="caution">
    <text evidence="9">The sequence shown here is derived from an EMBL/GenBank/DDBJ whole genome shotgun (WGS) entry which is preliminary data.</text>
</comment>
<organism evidence="9 10">
    <name type="scientific">Porticoccus litoralis</name>
    <dbReference type="NCBI Taxonomy" id="434086"/>
    <lineage>
        <taxon>Bacteria</taxon>
        <taxon>Pseudomonadati</taxon>
        <taxon>Pseudomonadota</taxon>
        <taxon>Gammaproteobacteria</taxon>
        <taxon>Cellvibrionales</taxon>
        <taxon>Porticoccaceae</taxon>
        <taxon>Porticoccus</taxon>
    </lineage>
</organism>
<evidence type="ECO:0000256" key="7">
    <source>
        <dbReference type="SAM" id="Phobius"/>
    </source>
</evidence>
<dbReference type="EMBL" id="JAUUUU010000005">
    <property type="protein sequence ID" value="MDP1521151.1"/>
    <property type="molecule type" value="Genomic_DNA"/>
</dbReference>
<reference evidence="9" key="1">
    <citation type="journal article" date="2010" name="Int. J. Syst. Evol. Microbiol.">
        <title>Porticoccus litoralis gen. nov., sp. nov., a gammaproteobacterium isolated from the Yellow Sea.</title>
        <authorList>
            <person name="Oh H.M."/>
            <person name="Kim H."/>
            <person name="Kim K.M."/>
            <person name="Min G.S."/>
            <person name="Cho J.C."/>
        </authorList>
    </citation>
    <scope>NUCLEOTIDE SEQUENCE</scope>
    <source>
        <strain evidence="9">DSM 25064</strain>
    </source>
</reference>
<dbReference type="GO" id="GO:0005886">
    <property type="term" value="C:plasma membrane"/>
    <property type="evidence" value="ECO:0007669"/>
    <property type="project" value="UniProtKB-SubCell"/>
</dbReference>
<dbReference type="InterPro" id="IPR002898">
    <property type="entry name" value="MotA_ExbB_proton_chnl"/>
</dbReference>
<name>A0AAW8B3K5_9GAMM</name>
<keyword evidence="3 7" id="KW-0812">Transmembrane</keyword>
<keyword evidence="6" id="KW-0813">Transport</keyword>
<proteinExistence type="inferred from homology"/>
<gene>
    <name evidence="9" type="ORF">Q8A57_09245</name>
</gene>
<dbReference type="Pfam" id="PF01618">
    <property type="entry name" value="MotA_ExbB"/>
    <property type="match status" value="1"/>
</dbReference>
<keyword evidence="10" id="KW-1185">Reference proteome</keyword>
<keyword evidence="4 7" id="KW-1133">Transmembrane helix</keyword>
<evidence type="ECO:0000259" key="8">
    <source>
        <dbReference type="Pfam" id="PF01618"/>
    </source>
</evidence>
<keyword evidence="2" id="KW-1003">Cell membrane</keyword>
<comment type="subcellular location">
    <subcellularLocation>
        <location evidence="1">Cell membrane</location>
        <topology evidence="1">Multi-pass membrane protein</topology>
    </subcellularLocation>
    <subcellularLocation>
        <location evidence="6">Membrane</location>
        <topology evidence="6">Multi-pass membrane protein</topology>
    </subcellularLocation>
</comment>
<evidence type="ECO:0000313" key="9">
    <source>
        <dbReference type="EMBL" id="MDP1521151.1"/>
    </source>
</evidence>
<evidence type="ECO:0000256" key="5">
    <source>
        <dbReference type="ARBA" id="ARBA00023136"/>
    </source>
</evidence>
<feature type="transmembrane region" description="Helical" evidence="7">
    <location>
        <begin position="144"/>
        <end position="171"/>
    </location>
</feature>
<dbReference type="PANTHER" id="PTHR30625:SF11">
    <property type="entry name" value="MOTA_TOLQ_EXBB PROTON CHANNEL DOMAIN-CONTAINING PROTEIN"/>
    <property type="match status" value="1"/>
</dbReference>
<protein>
    <submittedName>
        <fullName evidence="9">MotA/TolQ/ExbB proton channel family protein</fullName>
    </submittedName>
</protein>
<dbReference type="AlphaFoldDB" id="A0AAW8B3K5"/>
<feature type="domain" description="MotA/TolQ/ExbB proton channel" evidence="8">
    <location>
        <begin position="67"/>
        <end position="187"/>
    </location>
</feature>
<dbReference type="PANTHER" id="PTHR30625">
    <property type="entry name" value="PROTEIN TOLQ"/>
    <property type="match status" value="1"/>
</dbReference>
<feature type="transmembrane region" description="Helical" evidence="7">
    <location>
        <begin position="113"/>
        <end position="138"/>
    </location>
</feature>
<evidence type="ECO:0000256" key="6">
    <source>
        <dbReference type="RuleBase" id="RU004057"/>
    </source>
</evidence>
<evidence type="ECO:0000256" key="2">
    <source>
        <dbReference type="ARBA" id="ARBA00022475"/>
    </source>
</evidence>
<dbReference type="InterPro" id="IPR050790">
    <property type="entry name" value="ExbB/TolQ_transport"/>
</dbReference>